<evidence type="ECO:0000256" key="1">
    <source>
        <dbReference type="SAM" id="MobiDB-lite"/>
    </source>
</evidence>
<evidence type="ECO:0000313" key="3">
    <source>
        <dbReference type="Proteomes" id="UP000241118"/>
    </source>
</evidence>
<dbReference type="EMBL" id="PYAX01000005">
    <property type="protein sequence ID" value="PSL55274.1"/>
    <property type="molecule type" value="Genomic_DNA"/>
</dbReference>
<name>A0A2P8I9Y1_SACCR</name>
<keyword evidence="3" id="KW-1185">Reference proteome</keyword>
<dbReference type="Proteomes" id="UP000241118">
    <property type="component" value="Unassembled WGS sequence"/>
</dbReference>
<protein>
    <submittedName>
        <fullName evidence="2">Uncharacterized protein</fullName>
    </submittedName>
</protein>
<sequence length="53" mass="5753">MTDTVEQSTGDTATTGPVDLRGVPPRHGRLRPVLDAIASQPFDWDVCVLCRTT</sequence>
<comment type="caution">
    <text evidence="2">The sequence shown here is derived from an EMBL/GenBank/DDBJ whole genome shotgun (WGS) entry which is preliminary data.</text>
</comment>
<accession>A0A2P8I9Y1</accession>
<proteinExistence type="predicted"/>
<dbReference type="RefSeq" id="WP_181320189.1">
    <property type="nucleotide sequence ID" value="NZ_PYAX01000005.1"/>
</dbReference>
<reference evidence="2 3" key="1">
    <citation type="submission" date="2018-03" db="EMBL/GenBank/DDBJ databases">
        <title>Genomic Encyclopedia of Type Strains, Phase III (KMG-III): the genomes of soil and plant-associated and newly described type strains.</title>
        <authorList>
            <person name="Whitman W."/>
        </authorList>
    </citation>
    <scope>NUCLEOTIDE SEQUENCE [LARGE SCALE GENOMIC DNA]</scope>
    <source>
        <strain evidence="2 3">CGMCC 4.7097</strain>
    </source>
</reference>
<organism evidence="2 3">
    <name type="scientific">Saccharothrix carnea</name>
    <dbReference type="NCBI Taxonomy" id="1280637"/>
    <lineage>
        <taxon>Bacteria</taxon>
        <taxon>Bacillati</taxon>
        <taxon>Actinomycetota</taxon>
        <taxon>Actinomycetes</taxon>
        <taxon>Pseudonocardiales</taxon>
        <taxon>Pseudonocardiaceae</taxon>
        <taxon>Saccharothrix</taxon>
    </lineage>
</organism>
<dbReference type="AlphaFoldDB" id="A0A2P8I9Y1"/>
<gene>
    <name evidence="2" type="ORF">B0I31_105233</name>
</gene>
<evidence type="ECO:0000313" key="2">
    <source>
        <dbReference type="EMBL" id="PSL55274.1"/>
    </source>
</evidence>
<feature type="region of interest" description="Disordered" evidence="1">
    <location>
        <begin position="1"/>
        <end position="26"/>
    </location>
</feature>
<feature type="compositionally biased region" description="Polar residues" evidence="1">
    <location>
        <begin position="1"/>
        <end position="15"/>
    </location>
</feature>